<comment type="similarity">
    <text evidence="5">Belongs to the COX19 family.</text>
</comment>
<evidence type="ECO:0000256" key="1">
    <source>
        <dbReference type="ARBA" id="ARBA00004496"/>
    </source>
</evidence>
<comment type="subcellular location">
    <subcellularLocation>
        <location evidence="1">Cytoplasm</location>
    </subcellularLocation>
</comment>
<gene>
    <name evidence="6" type="ORF">SeLEV6574_g06424</name>
    <name evidence="7" type="ORF">SeMB42_g02878</name>
</gene>
<dbReference type="AlphaFoldDB" id="A0A507DCW5"/>
<organism evidence="7 8">
    <name type="scientific">Synchytrium endobioticum</name>
    <dbReference type="NCBI Taxonomy" id="286115"/>
    <lineage>
        <taxon>Eukaryota</taxon>
        <taxon>Fungi</taxon>
        <taxon>Fungi incertae sedis</taxon>
        <taxon>Chytridiomycota</taxon>
        <taxon>Chytridiomycota incertae sedis</taxon>
        <taxon>Chytridiomycetes</taxon>
        <taxon>Synchytriales</taxon>
        <taxon>Synchytriaceae</taxon>
        <taxon>Synchytrium</taxon>
    </lineage>
</organism>
<dbReference type="EMBL" id="QEAM01000362">
    <property type="protein sequence ID" value="TPX40767.1"/>
    <property type="molecule type" value="Genomic_DNA"/>
</dbReference>
<name>A0A507DCW5_9FUNG</name>
<evidence type="ECO:0000256" key="3">
    <source>
        <dbReference type="ARBA" id="ARBA00023157"/>
    </source>
</evidence>
<accession>A0A507DCW5</accession>
<reference evidence="8 9" key="1">
    <citation type="journal article" date="2019" name="Sci. Rep.">
        <title>Comparative genomics of chytrid fungi reveal insights into the obligate biotrophic and pathogenic lifestyle of Synchytrium endobioticum.</title>
        <authorList>
            <person name="van de Vossenberg B.T.L.H."/>
            <person name="Warris S."/>
            <person name="Nguyen H.D.T."/>
            <person name="van Gent-Pelzer M.P.E."/>
            <person name="Joly D.L."/>
            <person name="van de Geest H.C."/>
            <person name="Bonants P.J.M."/>
            <person name="Smith D.S."/>
            <person name="Levesque C.A."/>
            <person name="van der Lee T.A.J."/>
        </authorList>
    </citation>
    <scope>NUCLEOTIDE SEQUENCE [LARGE SCALE GENOMIC DNA]</scope>
    <source>
        <strain evidence="6 9">LEV6574</strain>
        <strain evidence="7 8">MB42</strain>
    </source>
</reference>
<evidence type="ECO:0000256" key="5">
    <source>
        <dbReference type="ARBA" id="ARBA00038223"/>
    </source>
</evidence>
<keyword evidence="3" id="KW-1015">Disulfide bond</keyword>
<sequence length="148" mass="16725">MGELARGELLLNQRNYRNRNEAISQLIRATPGILSLRSHRIYPVTRTSTMSIGSNFQRFSRPSAPERGSFPLDLDGECKSAAKDFMNCIKQAQGKHSLCRDLSRAYLQCRMDHGLMVRDDMKNLGFQDLEERSMGSIQTSDVLKEGQG</sequence>
<dbReference type="STRING" id="286115.A0A507DCW5"/>
<evidence type="ECO:0000313" key="8">
    <source>
        <dbReference type="Proteomes" id="UP000317494"/>
    </source>
</evidence>
<keyword evidence="8" id="KW-1185">Reference proteome</keyword>
<evidence type="ECO:0000313" key="7">
    <source>
        <dbReference type="EMBL" id="TPX48720.1"/>
    </source>
</evidence>
<evidence type="ECO:0000313" key="9">
    <source>
        <dbReference type="Proteomes" id="UP000320475"/>
    </source>
</evidence>
<protein>
    <recommendedName>
        <fullName evidence="10">CHCH domain-containing protein</fullName>
    </recommendedName>
</protein>
<comment type="caution">
    <text evidence="7">The sequence shown here is derived from an EMBL/GenBank/DDBJ whole genome shotgun (WGS) entry which is preliminary data.</text>
</comment>
<comment type="function">
    <text evidence="4">Required for the assembly of mitochondrial cytochrome c oxidase.</text>
</comment>
<dbReference type="Proteomes" id="UP000320475">
    <property type="component" value="Unassembled WGS sequence"/>
</dbReference>
<keyword evidence="2" id="KW-0963">Cytoplasm</keyword>
<evidence type="ECO:0008006" key="10">
    <source>
        <dbReference type="Google" id="ProtNLM"/>
    </source>
</evidence>
<dbReference type="VEuPathDB" id="FungiDB:SeMB42_g02878"/>
<proteinExistence type="inferred from homology"/>
<dbReference type="InterPro" id="IPR051383">
    <property type="entry name" value="COX19"/>
</dbReference>
<dbReference type="EMBL" id="QEAN01000095">
    <property type="protein sequence ID" value="TPX48720.1"/>
    <property type="molecule type" value="Genomic_DNA"/>
</dbReference>
<evidence type="ECO:0000256" key="4">
    <source>
        <dbReference type="ARBA" id="ARBA00037279"/>
    </source>
</evidence>
<evidence type="ECO:0000313" key="6">
    <source>
        <dbReference type="EMBL" id="TPX40767.1"/>
    </source>
</evidence>
<dbReference type="Proteomes" id="UP000317494">
    <property type="component" value="Unassembled WGS sequence"/>
</dbReference>
<dbReference type="OrthoDB" id="268594at2759"/>
<evidence type="ECO:0000256" key="2">
    <source>
        <dbReference type="ARBA" id="ARBA00022490"/>
    </source>
</evidence>
<dbReference type="PANTHER" id="PTHR21107">
    <property type="entry name" value="CYTOCHROME C OXIDASE ASSEMBLY PROTEIN COX19"/>
    <property type="match status" value="1"/>
</dbReference>
<dbReference type="GO" id="GO:0005758">
    <property type="term" value="C:mitochondrial intermembrane space"/>
    <property type="evidence" value="ECO:0007669"/>
    <property type="project" value="TreeGrafter"/>
</dbReference>
<dbReference type="PROSITE" id="PS51808">
    <property type="entry name" value="CHCH"/>
    <property type="match status" value="1"/>
</dbReference>
<dbReference type="GO" id="GO:0033617">
    <property type="term" value="P:mitochondrial respiratory chain complex IV assembly"/>
    <property type="evidence" value="ECO:0007669"/>
    <property type="project" value="TreeGrafter"/>
</dbReference>
<dbReference type="PANTHER" id="PTHR21107:SF2">
    <property type="entry name" value="CYTOCHROME C OXIDASE ASSEMBLY PROTEIN COX19"/>
    <property type="match status" value="1"/>
</dbReference>